<gene>
    <name evidence="1" type="ORF">DSO57_1034612</name>
</gene>
<organism evidence="1 2">
    <name type="scientific">Entomophthora muscae</name>
    <dbReference type="NCBI Taxonomy" id="34485"/>
    <lineage>
        <taxon>Eukaryota</taxon>
        <taxon>Fungi</taxon>
        <taxon>Fungi incertae sedis</taxon>
        <taxon>Zoopagomycota</taxon>
        <taxon>Entomophthoromycotina</taxon>
        <taxon>Entomophthoromycetes</taxon>
        <taxon>Entomophthorales</taxon>
        <taxon>Entomophthoraceae</taxon>
        <taxon>Entomophthora</taxon>
    </lineage>
</organism>
<proteinExistence type="predicted"/>
<comment type="caution">
    <text evidence="1">The sequence shown here is derived from an EMBL/GenBank/DDBJ whole genome shotgun (WGS) entry which is preliminary data.</text>
</comment>
<reference evidence="1" key="1">
    <citation type="submission" date="2022-04" db="EMBL/GenBank/DDBJ databases">
        <title>Genome of the entomopathogenic fungus Entomophthora muscae.</title>
        <authorList>
            <person name="Elya C."/>
            <person name="Lovett B.R."/>
            <person name="Lee E."/>
            <person name="Macias A.M."/>
            <person name="Hajek A.E."/>
            <person name="De Bivort B.L."/>
            <person name="Kasson M.T."/>
            <person name="De Fine Licht H.H."/>
            <person name="Stajich J.E."/>
        </authorList>
    </citation>
    <scope>NUCLEOTIDE SEQUENCE</scope>
    <source>
        <strain evidence="1">Berkeley</strain>
    </source>
</reference>
<sequence length="250" mass="27715">MLPSQENLIKGMDQLVFHALVTFFKQGVRKPRGYISIAQQLSRDLLWVIMGLRDAILVDCITFTSQQGSELVANLNKASKELTQLWNTTLKSFTACLCKSLEKNNLSNTLDDLICYSAPPSVMIPLTGYLLGYPVVYCYLFHPSPPMHHTLPDACYPVPPKNCLSGLELVVIKASIKAQPEFLDFQNNLVMSFSVPACLHVQAEIYNAIEAWKKGFKLQATTILSNATPSNSGIEAHIDSISCTQDYVAL</sequence>
<accession>A0ACC2TY40</accession>
<evidence type="ECO:0000313" key="1">
    <source>
        <dbReference type="EMBL" id="KAJ9079522.1"/>
    </source>
</evidence>
<name>A0ACC2TY40_9FUNG</name>
<evidence type="ECO:0000313" key="2">
    <source>
        <dbReference type="Proteomes" id="UP001165960"/>
    </source>
</evidence>
<protein>
    <submittedName>
        <fullName evidence="1">Uncharacterized protein</fullName>
    </submittedName>
</protein>
<keyword evidence="2" id="KW-1185">Reference proteome</keyword>
<dbReference type="Proteomes" id="UP001165960">
    <property type="component" value="Unassembled WGS sequence"/>
</dbReference>
<dbReference type="EMBL" id="QTSX02001711">
    <property type="protein sequence ID" value="KAJ9079522.1"/>
    <property type="molecule type" value="Genomic_DNA"/>
</dbReference>